<dbReference type="Pfam" id="PF16192">
    <property type="entry name" value="PMT_4TMC"/>
    <property type="match status" value="1"/>
</dbReference>
<feature type="transmembrane region" description="Helical" evidence="14">
    <location>
        <begin position="352"/>
        <end position="371"/>
    </location>
</feature>
<dbReference type="Pfam" id="PF02366">
    <property type="entry name" value="PMT"/>
    <property type="match status" value="1"/>
</dbReference>
<evidence type="ECO:0000259" key="16">
    <source>
        <dbReference type="Pfam" id="PF16192"/>
    </source>
</evidence>
<proteinExistence type="inferred from homology"/>
<feature type="transmembrane region" description="Helical" evidence="14">
    <location>
        <begin position="789"/>
        <end position="806"/>
    </location>
</feature>
<evidence type="ECO:0000256" key="13">
    <source>
        <dbReference type="SAM" id="MobiDB-lite"/>
    </source>
</evidence>
<dbReference type="Gene3D" id="2.60.120.260">
    <property type="entry name" value="Galactose-binding domain-like"/>
    <property type="match status" value="1"/>
</dbReference>
<feature type="transmembrane region" description="Helical" evidence="14">
    <location>
        <begin position="982"/>
        <end position="1003"/>
    </location>
</feature>
<keyword evidence="6" id="KW-0808">Transferase</keyword>
<dbReference type="GO" id="GO:0006493">
    <property type="term" value="P:protein O-linked glycosylation"/>
    <property type="evidence" value="ECO:0007669"/>
    <property type="project" value="InterPro"/>
</dbReference>
<dbReference type="GeneID" id="64217572"/>
<organism evidence="17 18">
    <name type="scientific">Paenibacillus larvae subsp. larvae</name>
    <dbReference type="NCBI Taxonomy" id="147375"/>
    <lineage>
        <taxon>Bacteria</taxon>
        <taxon>Bacillati</taxon>
        <taxon>Bacillota</taxon>
        <taxon>Bacilli</taxon>
        <taxon>Bacillales</taxon>
        <taxon>Paenibacillaceae</taxon>
        <taxon>Paenibacillus</taxon>
    </lineage>
</organism>
<feature type="transmembrane region" description="Helical" evidence="14">
    <location>
        <begin position="151"/>
        <end position="168"/>
    </location>
</feature>
<dbReference type="SUPFAM" id="SSF49785">
    <property type="entry name" value="Galactose-binding domain-like"/>
    <property type="match status" value="1"/>
</dbReference>
<keyword evidence="7 14" id="KW-0812">Transmembrane</keyword>
<evidence type="ECO:0000256" key="10">
    <source>
        <dbReference type="ARBA" id="ARBA00024033"/>
    </source>
</evidence>
<evidence type="ECO:0000313" key="17">
    <source>
        <dbReference type="EMBL" id="AVF24955.1"/>
    </source>
</evidence>
<dbReference type="PANTHER" id="PTHR10050">
    <property type="entry name" value="DOLICHYL-PHOSPHATE-MANNOSE--PROTEIN MANNOSYLTRANSFERASE"/>
    <property type="match status" value="1"/>
</dbReference>
<evidence type="ECO:0000256" key="4">
    <source>
        <dbReference type="ARBA" id="ARBA00022475"/>
    </source>
</evidence>
<feature type="transmembrane region" description="Helical" evidence="14">
    <location>
        <begin position="959"/>
        <end position="976"/>
    </location>
</feature>
<dbReference type="InterPro" id="IPR027005">
    <property type="entry name" value="PMT-like"/>
</dbReference>
<feature type="region of interest" description="Disordered" evidence="13">
    <location>
        <begin position="444"/>
        <end position="466"/>
    </location>
</feature>
<dbReference type="Pfam" id="PF09594">
    <property type="entry name" value="GT87"/>
    <property type="match status" value="1"/>
</dbReference>
<comment type="pathway">
    <text evidence="2">Protein modification; protein glycosylation.</text>
</comment>
<evidence type="ECO:0000256" key="2">
    <source>
        <dbReference type="ARBA" id="ARBA00004922"/>
    </source>
</evidence>
<dbReference type="RefSeq" id="WP_230460625.1">
    <property type="nucleotide sequence ID" value="NZ_CP019655.1"/>
</dbReference>
<evidence type="ECO:0000256" key="3">
    <source>
        <dbReference type="ARBA" id="ARBA00007222"/>
    </source>
</evidence>
<comment type="subcellular location">
    <subcellularLocation>
        <location evidence="1">Cell membrane</location>
        <topology evidence="1">Multi-pass membrane protein</topology>
    </subcellularLocation>
</comment>
<dbReference type="InterPro" id="IPR008979">
    <property type="entry name" value="Galactose-bd-like_sf"/>
</dbReference>
<feature type="transmembrane region" description="Helical" evidence="14">
    <location>
        <begin position="175"/>
        <end position="199"/>
    </location>
</feature>
<feature type="transmembrane region" description="Helical" evidence="14">
    <location>
        <begin position="127"/>
        <end position="145"/>
    </location>
</feature>
<dbReference type="InterPro" id="IPR003342">
    <property type="entry name" value="ArnT-like_N"/>
</dbReference>
<feature type="transmembrane region" description="Helical" evidence="14">
    <location>
        <begin position="766"/>
        <end position="783"/>
    </location>
</feature>
<feature type="transmembrane region" description="Helical" evidence="14">
    <location>
        <begin position="935"/>
        <end position="952"/>
    </location>
</feature>
<feature type="transmembrane region" description="Helical" evidence="14">
    <location>
        <begin position="838"/>
        <end position="860"/>
    </location>
</feature>
<dbReference type="InterPro" id="IPR032421">
    <property type="entry name" value="PMT_4TMC"/>
</dbReference>
<protein>
    <recommendedName>
        <fullName evidence="11">Polyprenol-phosphate-mannose--protein mannosyltransferase</fullName>
    </recommendedName>
    <alternativeName>
        <fullName evidence="12">Protein O-mannosyltransferase</fullName>
    </alternativeName>
</protein>
<feature type="transmembrane region" description="Helical" evidence="14">
    <location>
        <begin position="685"/>
        <end position="703"/>
    </location>
</feature>
<feature type="domain" description="ArnT-like N-terminal" evidence="15">
    <location>
        <begin position="683"/>
        <end position="861"/>
    </location>
</feature>
<feature type="transmembrane region" description="Helical" evidence="14">
    <location>
        <begin position="282"/>
        <end position="300"/>
    </location>
</feature>
<gene>
    <name evidence="17" type="ORF">ERICIII_00743</name>
</gene>
<evidence type="ECO:0000256" key="6">
    <source>
        <dbReference type="ARBA" id="ARBA00022679"/>
    </source>
</evidence>
<feature type="transmembrane region" description="Helical" evidence="14">
    <location>
        <begin position="101"/>
        <end position="120"/>
    </location>
</feature>
<evidence type="ECO:0000256" key="9">
    <source>
        <dbReference type="ARBA" id="ARBA00023136"/>
    </source>
</evidence>
<reference evidence="18" key="1">
    <citation type="submission" date="2017-02" db="EMBL/GenBank/DDBJ databases">
        <title>Delineation of Paenibacillus larvae strains originating from foulbrood outbreaks.</title>
        <authorList>
            <person name="Beims H."/>
            <person name="Bunk B."/>
            <person name="Sproeer C."/>
            <person name="Mohr K.I."/>
            <person name="Pradella S."/>
            <person name="Guenther G."/>
            <person name="Rohde M."/>
            <person name="von der Ohe W."/>
            <person name="Steinert M."/>
        </authorList>
    </citation>
    <scope>NUCLEOTIDE SEQUENCE [LARGE SCALE GENOMIC DNA]</scope>
    <source>
        <strain evidence="18">Eric_III</strain>
    </source>
</reference>
<feature type="transmembrane region" description="Helical" evidence="14">
    <location>
        <begin position="211"/>
        <end position="232"/>
    </location>
</feature>
<evidence type="ECO:0000256" key="1">
    <source>
        <dbReference type="ARBA" id="ARBA00004651"/>
    </source>
</evidence>
<dbReference type="Proteomes" id="UP000239833">
    <property type="component" value="Chromosome"/>
</dbReference>
<accession>A0A2L1UA26</accession>
<evidence type="ECO:0000256" key="5">
    <source>
        <dbReference type="ARBA" id="ARBA00022676"/>
    </source>
</evidence>
<evidence type="ECO:0000256" key="7">
    <source>
        <dbReference type="ARBA" id="ARBA00022692"/>
    </source>
</evidence>
<dbReference type="UniPathway" id="UPA00378"/>
<feature type="domain" description="Protein O-mannosyl-transferase C-terminal four TM" evidence="16">
    <location>
        <begin position="875"/>
        <end position="1052"/>
    </location>
</feature>
<comment type="similarity">
    <text evidence="10">Belongs to the glycosyltransferase 87 family.</text>
</comment>
<keyword evidence="8 14" id="KW-1133">Transmembrane helix</keyword>
<evidence type="ECO:0000256" key="12">
    <source>
        <dbReference type="ARBA" id="ARBA00093644"/>
    </source>
</evidence>
<feature type="transmembrane region" description="Helical" evidence="14">
    <location>
        <begin position="738"/>
        <end position="754"/>
    </location>
</feature>
<feature type="transmembrane region" description="Helical" evidence="14">
    <location>
        <begin position="377"/>
        <end position="402"/>
    </location>
</feature>
<keyword evidence="9 14" id="KW-0472">Membrane</keyword>
<comment type="similarity">
    <text evidence="3">Belongs to the glycosyltransferase 39 family.</text>
</comment>
<dbReference type="GO" id="GO:0005886">
    <property type="term" value="C:plasma membrane"/>
    <property type="evidence" value="ECO:0007669"/>
    <property type="project" value="UniProtKB-SubCell"/>
</dbReference>
<dbReference type="AlphaFoldDB" id="A0A2L1UA26"/>
<dbReference type="STRING" id="147375.BXP28_20440"/>
<evidence type="ECO:0000259" key="15">
    <source>
        <dbReference type="Pfam" id="PF02366"/>
    </source>
</evidence>
<feature type="transmembrane region" description="Helical" evidence="14">
    <location>
        <begin position="307"/>
        <end position="325"/>
    </location>
</feature>
<keyword evidence="5" id="KW-0328">Glycosyltransferase</keyword>
<dbReference type="InterPro" id="IPR018584">
    <property type="entry name" value="GT87"/>
</dbReference>
<keyword evidence="4" id="KW-1003">Cell membrane</keyword>
<sequence>MNNMDSGISIPGTRHNFRIGLWLILAAAFVLRLVLAPVWLGYEADMRTFIAWADHAYNTGLFGVYTDGMFLDYPPGYLYVLYILGMLHHVFHIPWEGTFSILLMKLPASLADLVLGILIFQEASRRFSLRGAYALTLGVVLNPALWLNSSIWGQIDSIFMIFVLLFLRGLRQKKFAFAACMLAIAVLIKPQGLLLGPFLLLALAKQRDFKAWLQAFGTGAVTFLLPVVPFMIHKGFSWIFTLYFGTLGSYPYASLNAFNLFALFGGNFTDQTKPFLFLSYQTWGTIGLLGSLLAASWLYLRIRNRSGAGQLAAALFMASAFILANMMHERYLFYAVPLLAAAFIWFGDRKLLFVYAGFSLTFVLNVGYVLVQSWRKLYLIPVHDTLMLLVSACNIGLLIYAWKLGWTLAKKDFGHSGRAKGTGSGGMDLSVRSQVQKSDFQAIRKQGRSDGDLEPENSGTGKESKGSRFLGKKDFLYMGILIVVYTIIACINLGSAKAPETYWQPSEYQENVVVDLGSTQSIDRINSFAGDGEGKYSYWFSEDGIVWDHEIPVESDYTKVFTWASVQPNVKARYVKIVTDKTGFRLHEVAFFNHQSEKPLPVLSVNTSGGDPSSAEGNAGYRLFDEQKDAPYEPTYLNGTYFDEIYHARTAYEHLHQIEPYESTHPPLGKIFISAGIWLFGMNPLGWRIVGTLFGVGMIPLMYAFGKRLFGRSEYALIPAVLFTFDFMHFAQTRIATIDVYGVFFIMLMFYYMYRYMTISFYKVSLWKTWIPLGLAGLFFGIGAASKWIVLYGGAGLAVLLAISLTDRYKEYKAAKLHVLEYPEDEENQRKIRVFPRYTLYTLLVCLVFYVIIPALIYLLSYIPFMMVPGPGHGLKDVLTYQVHMYQYHSHLVATHPFASPWWEWPLMITPIWYYKAMYAPADTVSSIVSFGNPLVWWPGFAAVLYTIYRIFRKMDRRLLVLLIAYLSQYLPWMLVPRLTFIYHYFAMVPFMVLMLSYWVIYWMKKKPETRKRWVVAYLAGAVLLFIWFYPLLSGLPVSKTYTSWLHWLPGWRYF</sequence>
<dbReference type="EMBL" id="CP019655">
    <property type="protein sequence ID" value="AVF24955.1"/>
    <property type="molecule type" value="Genomic_DNA"/>
</dbReference>
<name>A0A2L1UA26_9BACL</name>
<evidence type="ECO:0000313" key="18">
    <source>
        <dbReference type="Proteomes" id="UP000239833"/>
    </source>
</evidence>
<feature type="transmembrane region" description="Helical" evidence="14">
    <location>
        <begin position="475"/>
        <end position="495"/>
    </location>
</feature>
<feature type="transmembrane region" description="Helical" evidence="14">
    <location>
        <begin position="1015"/>
        <end position="1033"/>
    </location>
</feature>
<feature type="transmembrane region" description="Helical" evidence="14">
    <location>
        <begin position="239"/>
        <end position="262"/>
    </location>
</feature>
<evidence type="ECO:0000256" key="14">
    <source>
        <dbReference type="SAM" id="Phobius"/>
    </source>
</evidence>
<evidence type="ECO:0000256" key="8">
    <source>
        <dbReference type="ARBA" id="ARBA00022989"/>
    </source>
</evidence>
<evidence type="ECO:0000256" key="11">
    <source>
        <dbReference type="ARBA" id="ARBA00093617"/>
    </source>
</evidence>
<feature type="transmembrane region" description="Helical" evidence="14">
    <location>
        <begin position="21"/>
        <end position="42"/>
    </location>
</feature>
<dbReference type="GO" id="GO:0000030">
    <property type="term" value="F:mannosyltransferase activity"/>
    <property type="evidence" value="ECO:0007669"/>
    <property type="project" value="InterPro"/>
</dbReference>